<keyword evidence="13" id="KW-1185">Reference proteome</keyword>
<keyword evidence="8" id="KW-0539">Nucleus</keyword>
<comment type="caution">
    <text evidence="12">The sequence shown here is derived from an EMBL/GenBank/DDBJ whole genome shotgun (WGS) entry which is preliminary data.</text>
</comment>
<dbReference type="FunFam" id="3.30.160.60:FF:000311">
    <property type="entry name" value="protein odd-skipped-related 2 isoform X1"/>
    <property type="match status" value="1"/>
</dbReference>
<dbReference type="InterPro" id="IPR013087">
    <property type="entry name" value="Znf_C2H2_type"/>
</dbReference>
<gene>
    <name evidence="12" type="ORF">J437_LFUL006061</name>
</gene>
<feature type="region of interest" description="Disordered" evidence="10">
    <location>
        <begin position="1"/>
        <end position="35"/>
    </location>
</feature>
<feature type="domain" description="C2H2-type" evidence="11">
    <location>
        <begin position="376"/>
        <end position="395"/>
    </location>
</feature>
<evidence type="ECO:0000259" key="11">
    <source>
        <dbReference type="PROSITE" id="PS50157"/>
    </source>
</evidence>
<evidence type="ECO:0000256" key="4">
    <source>
        <dbReference type="ARBA" id="ARBA00022771"/>
    </source>
</evidence>
<reference evidence="12" key="2">
    <citation type="submission" date="2017-10" db="EMBL/GenBank/DDBJ databases">
        <title>Ladona fulva Genome sequencing and assembly.</title>
        <authorList>
            <person name="Murali S."/>
            <person name="Richards S."/>
            <person name="Bandaranaike D."/>
            <person name="Bellair M."/>
            <person name="Blankenburg K."/>
            <person name="Chao H."/>
            <person name="Dinh H."/>
            <person name="Doddapaneni H."/>
            <person name="Dugan-Rocha S."/>
            <person name="Elkadiri S."/>
            <person name="Gnanaolivu R."/>
            <person name="Hernandez B."/>
            <person name="Skinner E."/>
            <person name="Javaid M."/>
            <person name="Lee S."/>
            <person name="Li M."/>
            <person name="Ming W."/>
            <person name="Munidasa M."/>
            <person name="Muniz J."/>
            <person name="Nguyen L."/>
            <person name="Hughes D."/>
            <person name="Osuji N."/>
            <person name="Pu L.-L."/>
            <person name="Puazo M."/>
            <person name="Qu C."/>
            <person name="Quiroz J."/>
            <person name="Raj R."/>
            <person name="Weissenberger G."/>
            <person name="Xin Y."/>
            <person name="Zou X."/>
            <person name="Han Y."/>
            <person name="Worley K."/>
            <person name="Muzny D."/>
            <person name="Gibbs R."/>
        </authorList>
    </citation>
    <scope>NUCLEOTIDE SEQUENCE</scope>
    <source>
        <strain evidence="12">Sampled in the wild</strain>
    </source>
</reference>
<feature type="compositionally biased region" description="Polar residues" evidence="10">
    <location>
        <begin position="1"/>
        <end position="10"/>
    </location>
</feature>
<dbReference type="GO" id="GO:0000981">
    <property type="term" value="F:DNA-binding transcription factor activity, RNA polymerase II-specific"/>
    <property type="evidence" value="ECO:0007669"/>
    <property type="project" value="TreeGrafter"/>
</dbReference>
<feature type="compositionally biased region" description="Low complexity" evidence="10">
    <location>
        <begin position="290"/>
        <end position="326"/>
    </location>
</feature>
<keyword evidence="4 9" id="KW-0863">Zinc-finger</keyword>
<dbReference type="PROSITE" id="PS00028">
    <property type="entry name" value="ZINC_FINGER_C2H2_1"/>
    <property type="match status" value="1"/>
</dbReference>
<name>A0A8K0K0U4_LADFU</name>
<dbReference type="SUPFAM" id="SSF57667">
    <property type="entry name" value="beta-beta-alpha zinc fingers"/>
    <property type="match status" value="1"/>
</dbReference>
<evidence type="ECO:0000256" key="3">
    <source>
        <dbReference type="ARBA" id="ARBA00022737"/>
    </source>
</evidence>
<comment type="subcellular location">
    <subcellularLocation>
        <location evidence="1">Nucleus</location>
    </subcellularLocation>
</comment>
<dbReference type="FunFam" id="3.30.160.60:FF:002571">
    <property type="entry name" value="Protein odd-skipped-related 2"/>
    <property type="match status" value="1"/>
</dbReference>
<evidence type="ECO:0000256" key="6">
    <source>
        <dbReference type="ARBA" id="ARBA00023015"/>
    </source>
</evidence>
<feature type="compositionally biased region" description="Low complexity" evidence="10">
    <location>
        <begin position="242"/>
        <end position="251"/>
    </location>
</feature>
<dbReference type="InterPro" id="IPR050717">
    <property type="entry name" value="C2H2-ZF_Transcription_Reg"/>
</dbReference>
<evidence type="ECO:0000256" key="10">
    <source>
        <dbReference type="SAM" id="MobiDB-lite"/>
    </source>
</evidence>
<evidence type="ECO:0000256" key="8">
    <source>
        <dbReference type="ARBA" id="ARBA00023242"/>
    </source>
</evidence>
<dbReference type="GO" id="GO:0005634">
    <property type="term" value="C:nucleus"/>
    <property type="evidence" value="ECO:0007669"/>
    <property type="project" value="UniProtKB-SubCell"/>
</dbReference>
<dbReference type="AlphaFoldDB" id="A0A8K0K0U4"/>
<feature type="compositionally biased region" description="Polar residues" evidence="10">
    <location>
        <begin position="327"/>
        <end position="338"/>
    </location>
</feature>
<keyword evidence="6" id="KW-0805">Transcription regulation</keyword>
<dbReference type="Pfam" id="PF00096">
    <property type="entry name" value="zf-C2H2"/>
    <property type="match status" value="2"/>
</dbReference>
<feature type="domain" description="C2H2-type" evidence="11">
    <location>
        <begin position="348"/>
        <end position="375"/>
    </location>
</feature>
<keyword evidence="2" id="KW-0479">Metal-binding</keyword>
<accession>A0A8K0K0U4</accession>
<dbReference type="GO" id="GO:0008270">
    <property type="term" value="F:zinc ion binding"/>
    <property type="evidence" value="ECO:0007669"/>
    <property type="project" value="UniProtKB-KW"/>
</dbReference>
<keyword evidence="5" id="KW-0862">Zinc</keyword>
<keyword evidence="7" id="KW-0804">Transcription</keyword>
<dbReference type="PANTHER" id="PTHR14196">
    <property type="entry name" value="ODD-SKIPPED - RELATED"/>
    <property type="match status" value="1"/>
</dbReference>
<dbReference type="InterPro" id="IPR036236">
    <property type="entry name" value="Znf_C2H2_sf"/>
</dbReference>
<organism evidence="12 13">
    <name type="scientific">Ladona fulva</name>
    <name type="common">Scarce chaser dragonfly</name>
    <name type="synonym">Libellula fulva</name>
    <dbReference type="NCBI Taxonomy" id="123851"/>
    <lineage>
        <taxon>Eukaryota</taxon>
        <taxon>Metazoa</taxon>
        <taxon>Ecdysozoa</taxon>
        <taxon>Arthropoda</taxon>
        <taxon>Hexapoda</taxon>
        <taxon>Insecta</taxon>
        <taxon>Pterygota</taxon>
        <taxon>Palaeoptera</taxon>
        <taxon>Odonata</taxon>
        <taxon>Epiprocta</taxon>
        <taxon>Anisoptera</taxon>
        <taxon>Libelluloidea</taxon>
        <taxon>Libellulidae</taxon>
        <taxon>Ladona</taxon>
    </lineage>
</organism>
<dbReference type="PANTHER" id="PTHR14196:SF0">
    <property type="entry name" value="PROTEIN BOWEL"/>
    <property type="match status" value="1"/>
</dbReference>
<dbReference type="EMBL" id="KZ308241">
    <property type="protein sequence ID" value="KAG8225522.1"/>
    <property type="molecule type" value="Genomic_DNA"/>
</dbReference>
<feature type="region of interest" description="Disordered" evidence="10">
    <location>
        <begin position="242"/>
        <end position="344"/>
    </location>
</feature>
<evidence type="ECO:0000256" key="2">
    <source>
        <dbReference type="ARBA" id="ARBA00022723"/>
    </source>
</evidence>
<dbReference type="PROSITE" id="PS50157">
    <property type="entry name" value="ZINC_FINGER_C2H2_2"/>
    <property type="match status" value="2"/>
</dbReference>
<protein>
    <recommendedName>
        <fullName evidence="11">C2H2-type domain-containing protein</fullName>
    </recommendedName>
</protein>
<evidence type="ECO:0000313" key="13">
    <source>
        <dbReference type="Proteomes" id="UP000792457"/>
    </source>
</evidence>
<evidence type="ECO:0000256" key="1">
    <source>
        <dbReference type="ARBA" id="ARBA00004123"/>
    </source>
</evidence>
<dbReference type="Gene3D" id="3.30.160.60">
    <property type="entry name" value="Classic Zinc Finger"/>
    <property type="match status" value="2"/>
</dbReference>
<dbReference type="Proteomes" id="UP000792457">
    <property type="component" value="Unassembled WGS sequence"/>
</dbReference>
<evidence type="ECO:0000313" key="12">
    <source>
        <dbReference type="EMBL" id="KAG8225522.1"/>
    </source>
</evidence>
<sequence length="395" mass="41276">MLDNSTNPAQTRLRDTEEDSEILREEDEDDPADEEEDVLDFVLEAGGRGFTENGRTTLAGDAAGIAAELKSSRPTEAEEASLLFLQHQHQQRSLQNLRSLQSATAAVLLAAQQSLQQQRGSLPTSSSGESESGISSAAAAATVAALNLQALESYLAFQRLSADPTAKNISSYFDGSPVPGNNEPSALDKATAAATAAAGADFSVGAGLQLALPVFAASEAAYLVNALYQSNLLAASGIAAGGSATEASGSRRGTHGRGETRRGETGGGLLPFSVFAEGVLGRSRPPSSPPSVTSSSPPTSVPLSSTPTSSSTATSSAAALAAHSSSLRGSTGVSVQTPAPSPRPKKQFICRFCQRQFTKSYNLLIHERTHTDERPYSCDICGKAFRRQDHLRDHR</sequence>
<evidence type="ECO:0000256" key="5">
    <source>
        <dbReference type="ARBA" id="ARBA00022833"/>
    </source>
</evidence>
<evidence type="ECO:0000256" key="9">
    <source>
        <dbReference type="PROSITE-ProRule" id="PRU00042"/>
    </source>
</evidence>
<dbReference type="SMART" id="SM00355">
    <property type="entry name" value="ZnF_C2H2"/>
    <property type="match status" value="2"/>
</dbReference>
<reference evidence="12" key="1">
    <citation type="submission" date="2013-04" db="EMBL/GenBank/DDBJ databases">
        <authorList>
            <person name="Qu J."/>
            <person name="Murali S.C."/>
            <person name="Bandaranaike D."/>
            <person name="Bellair M."/>
            <person name="Blankenburg K."/>
            <person name="Chao H."/>
            <person name="Dinh H."/>
            <person name="Doddapaneni H."/>
            <person name="Downs B."/>
            <person name="Dugan-Rocha S."/>
            <person name="Elkadiri S."/>
            <person name="Gnanaolivu R.D."/>
            <person name="Hernandez B."/>
            <person name="Javaid M."/>
            <person name="Jayaseelan J.C."/>
            <person name="Lee S."/>
            <person name="Li M."/>
            <person name="Ming W."/>
            <person name="Munidasa M."/>
            <person name="Muniz J."/>
            <person name="Nguyen L."/>
            <person name="Ongeri F."/>
            <person name="Osuji N."/>
            <person name="Pu L.-L."/>
            <person name="Puazo M."/>
            <person name="Qu C."/>
            <person name="Quiroz J."/>
            <person name="Raj R."/>
            <person name="Weissenberger G."/>
            <person name="Xin Y."/>
            <person name="Zou X."/>
            <person name="Han Y."/>
            <person name="Richards S."/>
            <person name="Worley K."/>
            <person name="Muzny D."/>
            <person name="Gibbs R."/>
        </authorList>
    </citation>
    <scope>NUCLEOTIDE SEQUENCE</scope>
    <source>
        <strain evidence="12">Sampled in the wild</strain>
    </source>
</reference>
<evidence type="ECO:0000256" key="7">
    <source>
        <dbReference type="ARBA" id="ARBA00023163"/>
    </source>
</evidence>
<keyword evidence="3" id="KW-0677">Repeat</keyword>
<proteinExistence type="predicted"/>
<dbReference type="GO" id="GO:0000977">
    <property type="term" value="F:RNA polymerase II transcription regulatory region sequence-specific DNA binding"/>
    <property type="evidence" value="ECO:0007669"/>
    <property type="project" value="TreeGrafter"/>
</dbReference>
<dbReference type="OrthoDB" id="9451254at2759"/>
<feature type="compositionally biased region" description="Acidic residues" evidence="10">
    <location>
        <begin position="16"/>
        <end position="35"/>
    </location>
</feature>